<accession>A0A3S8ZS86</accession>
<sequence>MIKNASELLESFVAAERTKASKFDMPHMPTLGTAYEAIAKAGIESEFVLPPNLDLRVVSGFIVGIPNQIDGMLVKGEGQRYGLTEQFFYPIEQVLCVLEIKKTLKKKDLIDGIGHLAAVQKHFIESFISRFDKETFDLTLASESYEKITGRTGPCSAAALDALPDEDRLLYVTLARQIYAPVTVLLGFDGYATEEGLREAMLDIIESNCGADSVASPELLPSLITSGEFSLVKCTGCPYLAFRERGKWLLLVSARQNSARTLLEFLWSKISVFCKVRMPFGTDMDYENLKELLFARGASKEGQNGFIFESFSYSEKQLKRSPVLAWEPIKLSVAAVDLASSLVFRGGFLELEQSMVDYIEKKYCVKFEDIVRELIDTCAVSIQANILQKIANQLLIATLDDGTGYIDLDGPRLKAWCDGKGLNPSYMNAINMSL</sequence>
<dbReference type="KEGG" id="iod:EJO50_07165"/>
<protein>
    <recommendedName>
        <fullName evidence="1">DUF6602 domain-containing protein</fullName>
    </recommendedName>
</protein>
<dbReference type="Pfam" id="PF20247">
    <property type="entry name" value="DUF6602"/>
    <property type="match status" value="1"/>
</dbReference>
<proteinExistence type="predicted"/>
<name>A0A3S8ZS86_9NEIS</name>
<evidence type="ECO:0000313" key="2">
    <source>
        <dbReference type="EMBL" id="AZN36285.1"/>
    </source>
</evidence>
<gene>
    <name evidence="2" type="ORF">EJO50_07165</name>
</gene>
<feature type="domain" description="DUF6602" evidence="1">
    <location>
        <begin position="26"/>
        <end position="120"/>
    </location>
</feature>
<keyword evidence="3" id="KW-1185">Reference proteome</keyword>
<dbReference type="OrthoDB" id="1550554at2"/>
<evidence type="ECO:0000313" key="3">
    <source>
        <dbReference type="Proteomes" id="UP000282438"/>
    </source>
</evidence>
<reference evidence="2 3" key="1">
    <citation type="submission" date="2018-12" db="EMBL/GenBank/DDBJ databases">
        <title>Complete genome sequence of Iodobacter sp. H11R3.</title>
        <authorList>
            <person name="Bae J.-W."/>
        </authorList>
    </citation>
    <scope>NUCLEOTIDE SEQUENCE [LARGE SCALE GENOMIC DNA]</scope>
    <source>
        <strain evidence="2 3">H11R3</strain>
    </source>
</reference>
<organism evidence="2 3">
    <name type="scientific">Iodobacter ciconiae</name>
    <dbReference type="NCBI Taxonomy" id="2496266"/>
    <lineage>
        <taxon>Bacteria</taxon>
        <taxon>Pseudomonadati</taxon>
        <taxon>Pseudomonadota</taxon>
        <taxon>Betaproteobacteria</taxon>
        <taxon>Neisseriales</taxon>
        <taxon>Chitinibacteraceae</taxon>
        <taxon>Iodobacter</taxon>
    </lineage>
</organism>
<dbReference type="RefSeq" id="WP_125972820.1">
    <property type="nucleotide sequence ID" value="NZ_CP034433.1"/>
</dbReference>
<dbReference type="Proteomes" id="UP000282438">
    <property type="component" value="Chromosome"/>
</dbReference>
<dbReference type="InterPro" id="IPR046537">
    <property type="entry name" value="DUF6602"/>
</dbReference>
<evidence type="ECO:0000259" key="1">
    <source>
        <dbReference type="Pfam" id="PF20247"/>
    </source>
</evidence>
<dbReference type="EMBL" id="CP034433">
    <property type="protein sequence ID" value="AZN36285.1"/>
    <property type="molecule type" value="Genomic_DNA"/>
</dbReference>
<dbReference type="AlphaFoldDB" id="A0A3S8ZS86"/>